<dbReference type="EMBL" id="AP006048">
    <property type="protein sequence ID" value="BAD46532.1"/>
    <property type="molecule type" value="Genomic_DNA"/>
</dbReference>
<reference evidence="2" key="1">
    <citation type="journal article" date="2005" name="Nature">
        <title>The map-based sequence of the rice genome.</title>
        <authorList>
            <consortium name="International rice genome sequencing project (IRGSP)"/>
            <person name="Matsumoto T."/>
            <person name="Wu J."/>
            <person name="Kanamori H."/>
            <person name="Katayose Y."/>
            <person name="Fujisawa M."/>
            <person name="Namiki N."/>
            <person name="Mizuno H."/>
            <person name="Yamamoto K."/>
            <person name="Antonio B.A."/>
            <person name="Baba T."/>
            <person name="Sakata K."/>
            <person name="Nagamura Y."/>
            <person name="Aoki H."/>
            <person name="Arikawa K."/>
            <person name="Arita K."/>
            <person name="Bito T."/>
            <person name="Chiden Y."/>
            <person name="Fujitsuka N."/>
            <person name="Fukunaka R."/>
            <person name="Hamada M."/>
            <person name="Harada C."/>
            <person name="Hayashi A."/>
            <person name="Hijishita S."/>
            <person name="Honda M."/>
            <person name="Hosokawa S."/>
            <person name="Ichikawa Y."/>
            <person name="Idonuma A."/>
            <person name="Iijima M."/>
            <person name="Ikeda M."/>
            <person name="Ikeno M."/>
            <person name="Ito K."/>
            <person name="Ito S."/>
            <person name="Ito T."/>
            <person name="Ito Y."/>
            <person name="Ito Y."/>
            <person name="Iwabuchi A."/>
            <person name="Kamiya K."/>
            <person name="Karasawa W."/>
            <person name="Kurita K."/>
            <person name="Katagiri S."/>
            <person name="Kikuta A."/>
            <person name="Kobayashi H."/>
            <person name="Kobayashi N."/>
            <person name="Machita K."/>
            <person name="Maehara T."/>
            <person name="Masukawa M."/>
            <person name="Mizubayashi T."/>
            <person name="Mukai Y."/>
            <person name="Nagasaki H."/>
            <person name="Nagata Y."/>
            <person name="Naito S."/>
            <person name="Nakashima M."/>
            <person name="Nakama Y."/>
            <person name="Nakamichi Y."/>
            <person name="Nakamura M."/>
            <person name="Meguro A."/>
            <person name="Negishi M."/>
            <person name="Ohta I."/>
            <person name="Ohta T."/>
            <person name="Okamoto M."/>
            <person name="Ono N."/>
            <person name="Saji S."/>
            <person name="Sakaguchi M."/>
            <person name="Sakai K."/>
            <person name="Shibata M."/>
            <person name="Shimokawa T."/>
            <person name="Song J."/>
            <person name="Takazaki Y."/>
            <person name="Terasawa K."/>
            <person name="Tsugane M."/>
            <person name="Tsuji K."/>
            <person name="Ueda S."/>
            <person name="Waki K."/>
            <person name="Yamagata H."/>
            <person name="Yamamoto M."/>
            <person name="Yamamoto S."/>
            <person name="Yamane H."/>
            <person name="Yoshiki S."/>
            <person name="Yoshihara R."/>
            <person name="Yukawa K."/>
            <person name="Zhong H."/>
            <person name="Yano M."/>
            <person name="Yuan Q."/>
            <person name="Ouyang S."/>
            <person name="Liu J."/>
            <person name="Jones K.M."/>
            <person name="Gansberger K."/>
            <person name="Moffat K."/>
            <person name="Hill J."/>
            <person name="Bera J."/>
            <person name="Fadrosh D."/>
            <person name="Jin S."/>
            <person name="Johri S."/>
            <person name="Kim M."/>
            <person name="Overton L."/>
            <person name="Reardon M."/>
            <person name="Tsitrin T."/>
            <person name="Vuong H."/>
            <person name="Weaver B."/>
            <person name="Ciecko A."/>
            <person name="Tallon L."/>
            <person name="Jackson J."/>
            <person name="Pai G."/>
            <person name="Aken S.V."/>
            <person name="Utterback T."/>
            <person name="Reidmuller S."/>
            <person name="Feldblyum T."/>
            <person name="Hsiao J."/>
            <person name="Zismann V."/>
            <person name="Iobst S."/>
            <person name="de Vazeille A.R."/>
            <person name="Buell C.R."/>
            <person name="Ying K."/>
            <person name="Li Y."/>
            <person name="Lu T."/>
            <person name="Huang Y."/>
            <person name="Zhao Q."/>
            <person name="Feng Q."/>
            <person name="Zhang L."/>
            <person name="Zhu J."/>
            <person name="Weng Q."/>
            <person name="Mu J."/>
            <person name="Lu Y."/>
            <person name="Fan D."/>
            <person name="Liu Y."/>
            <person name="Guan J."/>
            <person name="Zhang Y."/>
            <person name="Yu S."/>
            <person name="Liu X."/>
            <person name="Zhang Y."/>
            <person name="Hong G."/>
            <person name="Han B."/>
            <person name="Choisne N."/>
            <person name="Demange N."/>
            <person name="Orjeda G."/>
            <person name="Samain S."/>
            <person name="Cattolico L."/>
            <person name="Pelletier E."/>
            <person name="Couloux A."/>
            <person name="Segurens B."/>
            <person name="Wincker P."/>
            <person name="D'Hont A."/>
            <person name="Scarpelli C."/>
            <person name="Weissenbach J."/>
            <person name="Salanoubat M."/>
            <person name="Quetier F."/>
            <person name="Yu Y."/>
            <person name="Kim H.R."/>
            <person name="Rambo T."/>
            <person name="Currie J."/>
            <person name="Collura K."/>
            <person name="Luo M."/>
            <person name="Yang T."/>
            <person name="Ammiraju J.S.S."/>
            <person name="Engler F."/>
            <person name="Soderlund C."/>
            <person name="Wing R.A."/>
            <person name="Palmer L.E."/>
            <person name="de la Bastide M."/>
            <person name="Spiegel L."/>
            <person name="Nascimento L."/>
            <person name="Zutavern T."/>
            <person name="O'Shaughnessy A."/>
            <person name="Dike S."/>
            <person name="Dedhia N."/>
            <person name="Preston R."/>
            <person name="Balija V."/>
            <person name="McCombie W.R."/>
            <person name="Chow T."/>
            <person name="Chen H."/>
            <person name="Chung M."/>
            <person name="Chen C."/>
            <person name="Shaw J."/>
            <person name="Wu H."/>
            <person name="Hsiao K."/>
            <person name="Chao Y."/>
            <person name="Chu M."/>
            <person name="Cheng C."/>
            <person name="Hour A."/>
            <person name="Lee P."/>
            <person name="Lin S."/>
            <person name="Lin Y."/>
            <person name="Liou J."/>
            <person name="Liu S."/>
            <person name="Hsing Y."/>
            <person name="Raghuvanshi S."/>
            <person name="Mohanty A."/>
            <person name="Bharti A.K."/>
            <person name="Gaur A."/>
            <person name="Gupta V."/>
            <person name="Kumar D."/>
            <person name="Ravi V."/>
            <person name="Vij S."/>
            <person name="Kapur A."/>
            <person name="Khurana P."/>
            <person name="Khurana P."/>
            <person name="Khurana J.P."/>
            <person name="Tyagi A.K."/>
            <person name="Gaikwad K."/>
            <person name="Singh A."/>
            <person name="Dalal V."/>
            <person name="Srivastava S."/>
            <person name="Dixit A."/>
            <person name="Pal A.K."/>
            <person name="Ghazi I.A."/>
            <person name="Yadav M."/>
            <person name="Pandit A."/>
            <person name="Bhargava A."/>
            <person name="Sureshbabu K."/>
            <person name="Batra K."/>
            <person name="Sharma T.R."/>
            <person name="Mohapatra T."/>
            <person name="Singh N.K."/>
            <person name="Messing J."/>
            <person name="Nelson A.B."/>
            <person name="Fuks G."/>
            <person name="Kavchok S."/>
            <person name="Keizer G."/>
            <person name="Linton E."/>
            <person name="Llaca V."/>
            <person name="Song R."/>
            <person name="Tanyolac B."/>
            <person name="Young S."/>
            <person name="Ho-Il K."/>
            <person name="Hahn J.H."/>
            <person name="Sangsakoo G."/>
            <person name="Vanavichit A."/>
            <person name="de Mattos Luiz.A.T."/>
            <person name="Zimmer P.D."/>
            <person name="Malone G."/>
            <person name="Dellagostin O."/>
            <person name="de Oliveira A.C."/>
            <person name="Bevan M."/>
            <person name="Bancroft I."/>
            <person name="Minx P."/>
            <person name="Cordum H."/>
            <person name="Wilson R."/>
            <person name="Cheng Z."/>
            <person name="Jin W."/>
            <person name="Jiang J."/>
            <person name="Leong S.A."/>
            <person name="Iwama H."/>
            <person name="Gojobori T."/>
            <person name="Itoh T."/>
            <person name="Niimura Y."/>
            <person name="Fujii Y."/>
            <person name="Habara T."/>
            <person name="Sakai H."/>
            <person name="Sato Y."/>
            <person name="Wilson G."/>
            <person name="Kumar K."/>
            <person name="McCouch S."/>
            <person name="Juretic N."/>
            <person name="Hoen D."/>
            <person name="Wright S."/>
            <person name="Bruskiewich R."/>
            <person name="Bureau T."/>
            <person name="Miyao A."/>
            <person name="Hirochika H."/>
            <person name="Nishikawa T."/>
            <person name="Kadowaki K."/>
            <person name="Sugiura M."/>
            <person name="Burr B."/>
            <person name="Sasaki T."/>
        </authorList>
    </citation>
    <scope>NUCLEOTIDE SEQUENCE [LARGE SCALE GENOMIC DNA]</scope>
    <source>
        <strain evidence="2">cv. Nipponbare</strain>
    </source>
</reference>
<accession>Q651I5</accession>
<proteinExistence type="predicted"/>
<dbReference type="Proteomes" id="UP000000763">
    <property type="component" value="Chromosome 6"/>
</dbReference>
<dbReference type="AlphaFoldDB" id="Q651I5"/>
<evidence type="ECO:0000313" key="2">
    <source>
        <dbReference type="Proteomes" id="UP000000763"/>
    </source>
</evidence>
<protein>
    <submittedName>
        <fullName evidence="1">Uncharacterized protein</fullName>
    </submittedName>
</protein>
<sequence length="76" mass="9017">MAASVACTRWLSSARTVGRRRIRYRDSDDDMLFSKSLQYKRELNYTDLMAALISIRMTIKWRRIDINIGDKSIRRC</sequence>
<gene>
    <name evidence="1" type="primary">B1423D04.38</name>
</gene>
<evidence type="ECO:0000313" key="1">
    <source>
        <dbReference type="EMBL" id="BAD46532.1"/>
    </source>
</evidence>
<name>Q651I5_ORYSJ</name>
<reference evidence="2" key="2">
    <citation type="journal article" date="2008" name="Nucleic Acids Res.">
        <title>The rice annotation project database (RAP-DB): 2008 update.</title>
        <authorList>
            <consortium name="The rice annotation project (RAP)"/>
        </authorList>
    </citation>
    <scope>GENOME REANNOTATION</scope>
    <source>
        <strain evidence="2">cv. Nipponbare</strain>
    </source>
</reference>
<organism evidence="1 2">
    <name type="scientific">Oryza sativa subsp. japonica</name>
    <name type="common">Rice</name>
    <dbReference type="NCBI Taxonomy" id="39947"/>
    <lineage>
        <taxon>Eukaryota</taxon>
        <taxon>Viridiplantae</taxon>
        <taxon>Streptophyta</taxon>
        <taxon>Embryophyta</taxon>
        <taxon>Tracheophyta</taxon>
        <taxon>Spermatophyta</taxon>
        <taxon>Magnoliopsida</taxon>
        <taxon>Liliopsida</taxon>
        <taxon>Poales</taxon>
        <taxon>Poaceae</taxon>
        <taxon>BOP clade</taxon>
        <taxon>Oryzoideae</taxon>
        <taxon>Oryzeae</taxon>
        <taxon>Oryzinae</taxon>
        <taxon>Oryza</taxon>
        <taxon>Oryza sativa</taxon>
    </lineage>
</organism>